<evidence type="ECO:0000313" key="5">
    <source>
        <dbReference type="Proteomes" id="UP000001745"/>
    </source>
</evidence>
<dbReference type="AlphaFoldDB" id="B8MAQ3"/>
<accession>B8MAQ3</accession>
<dbReference type="OMA" id="IEWIPCD"/>
<organism evidence="4 5">
    <name type="scientific">Talaromyces stipitatus (strain ATCC 10500 / CBS 375.48 / QM 6759 / NRRL 1006)</name>
    <name type="common">Penicillium stipitatum</name>
    <dbReference type="NCBI Taxonomy" id="441959"/>
    <lineage>
        <taxon>Eukaryota</taxon>
        <taxon>Fungi</taxon>
        <taxon>Dikarya</taxon>
        <taxon>Ascomycota</taxon>
        <taxon>Pezizomycotina</taxon>
        <taxon>Eurotiomycetes</taxon>
        <taxon>Eurotiomycetidae</taxon>
        <taxon>Eurotiales</taxon>
        <taxon>Trichocomaceae</taxon>
        <taxon>Talaromyces</taxon>
        <taxon>Talaromyces sect. Talaromyces</taxon>
    </lineage>
</organism>
<keyword evidence="5" id="KW-1185">Reference proteome</keyword>
<keyword evidence="3" id="KW-0560">Oxidoreductase</keyword>
<dbReference type="Pfam" id="PF00106">
    <property type="entry name" value="adh_short"/>
    <property type="match status" value="1"/>
</dbReference>
<dbReference type="InterPro" id="IPR002347">
    <property type="entry name" value="SDR_fam"/>
</dbReference>
<dbReference type="STRING" id="441959.B8MAQ3"/>
<dbReference type="PRINTS" id="PR00081">
    <property type="entry name" value="GDHRDH"/>
</dbReference>
<name>B8MAQ3_TALSN</name>
<dbReference type="InParanoid" id="B8MAQ3"/>
<dbReference type="Gene3D" id="3.40.50.720">
    <property type="entry name" value="NAD(P)-binding Rossmann-like Domain"/>
    <property type="match status" value="1"/>
</dbReference>
<keyword evidence="2" id="KW-0521">NADP</keyword>
<evidence type="ECO:0000256" key="1">
    <source>
        <dbReference type="ARBA" id="ARBA00006484"/>
    </source>
</evidence>
<evidence type="ECO:0000313" key="4">
    <source>
        <dbReference type="EMBL" id="EED17743.1"/>
    </source>
</evidence>
<proteinExistence type="inferred from homology"/>
<dbReference type="VEuPathDB" id="FungiDB:TSTA_115410"/>
<reference evidence="5" key="1">
    <citation type="journal article" date="2015" name="Genome Announc.">
        <title>Genome sequence of the AIDS-associated pathogen Penicillium marneffei (ATCC18224) and its near taxonomic relative Talaromyces stipitatus (ATCC10500).</title>
        <authorList>
            <person name="Nierman W.C."/>
            <person name="Fedorova-Abrams N.D."/>
            <person name="Andrianopoulos A."/>
        </authorList>
    </citation>
    <scope>NUCLEOTIDE SEQUENCE [LARGE SCALE GENOMIC DNA]</scope>
    <source>
        <strain evidence="5">ATCC 10500 / CBS 375.48 / QM 6759 / NRRL 1006</strain>
    </source>
</reference>
<dbReference type="SUPFAM" id="SSF51735">
    <property type="entry name" value="NAD(P)-binding Rossmann-fold domains"/>
    <property type="match status" value="1"/>
</dbReference>
<dbReference type="PANTHER" id="PTHR24320:SF281">
    <property type="entry name" value="SHORT CHAIN DEHYDROGENASE_REDUCTASE FAMILY PROTEIN (AFU_ORTHOLOGUE AFUA_5G14310)"/>
    <property type="match status" value="1"/>
</dbReference>
<dbReference type="HOGENOM" id="CLU_010194_44_6_1"/>
<protein>
    <submittedName>
        <fullName evidence="4">Short chain dehydrogenase/reductase family protein</fullName>
    </submittedName>
</protein>
<sequence length="331" mass="36558">MQSALHSIIGPKKVTPDNLNGRVAVVLGGALGIGYEVARAFALAGARVIMVNRKSEQGDEAIAAIKKESEDKAKIDWVGCDMGDLKQIRDVFTNMREKEERLDLLVLSAGINANQYRETNDKIDSHFQINWLGQFYVVNQLYPLLRKTSRLPDTPAPRIVWESSELHRMAPSDVKFSSKEEINNPDIGSAALYARTKLAIILGVDYGLVQKVIKPNHDHIYALSVHPGAVNTTMQQQWKEAYPGLLGKLLTATMQAISRDPEQGAYSALYAAVSPEVEEKGWNGHYFTDPGQLGQRSKQASGPALGDSLWELSEKMIQDVVGEDALVDWNS</sequence>
<dbReference type="GO" id="GO:0016491">
    <property type="term" value="F:oxidoreductase activity"/>
    <property type="evidence" value="ECO:0007669"/>
    <property type="project" value="UniProtKB-KW"/>
</dbReference>
<dbReference type="OrthoDB" id="191139at2759"/>
<dbReference type="PANTHER" id="PTHR24320">
    <property type="entry name" value="RETINOL DEHYDROGENASE"/>
    <property type="match status" value="1"/>
</dbReference>
<dbReference type="RefSeq" id="XP_002481735.1">
    <property type="nucleotide sequence ID" value="XM_002481690.1"/>
</dbReference>
<dbReference type="PhylomeDB" id="B8MAQ3"/>
<evidence type="ECO:0000256" key="3">
    <source>
        <dbReference type="ARBA" id="ARBA00023002"/>
    </source>
</evidence>
<dbReference type="EMBL" id="EQ962655">
    <property type="protein sequence ID" value="EED17743.1"/>
    <property type="molecule type" value="Genomic_DNA"/>
</dbReference>
<dbReference type="eggNOG" id="KOG1208">
    <property type="taxonomic scope" value="Eukaryota"/>
</dbReference>
<evidence type="ECO:0000256" key="2">
    <source>
        <dbReference type="ARBA" id="ARBA00022857"/>
    </source>
</evidence>
<gene>
    <name evidence="4" type="ORF">TSTA_115410</name>
</gene>
<dbReference type="InterPro" id="IPR036291">
    <property type="entry name" value="NAD(P)-bd_dom_sf"/>
</dbReference>
<dbReference type="Proteomes" id="UP000001745">
    <property type="component" value="Unassembled WGS sequence"/>
</dbReference>
<comment type="similarity">
    <text evidence="1">Belongs to the short-chain dehydrogenases/reductases (SDR) family.</text>
</comment>
<dbReference type="GeneID" id="8101351"/>